<proteinExistence type="predicted"/>
<dbReference type="EMBL" id="BKCJ010580624">
    <property type="protein sequence ID" value="GFB22971.1"/>
    <property type="molecule type" value="Genomic_DNA"/>
</dbReference>
<protein>
    <submittedName>
        <fullName evidence="2">Uncharacterized protein</fullName>
    </submittedName>
</protein>
<name>A0A699L3E3_TANCI</name>
<reference evidence="2" key="1">
    <citation type="journal article" date="2019" name="Sci. Rep.">
        <title>Draft genome of Tanacetum cinerariifolium, the natural source of mosquito coil.</title>
        <authorList>
            <person name="Yamashiro T."/>
            <person name="Shiraishi A."/>
            <person name="Satake H."/>
            <person name="Nakayama K."/>
        </authorList>
    </citation>
    <scope>NUCLEOTIDE SEQUENCE</scope>
</reference>
<feature type="region of interest" description="Disordered" evidence="1">
    <location>
        <begin position="1"/>
        <end position="30"/>
    </location>
</feature>
<gene>
    <name evidence="2" type="ORF">Tci_694942</name>
</gene>
<feature type="compositionally biased region" description="Basic and acidic residues" evidence="1">
    <location>
        <begin position="14"/>
        <end position="28"/>
    </location>
</feature>
<feature type="non-terminal residue" evidence="2">
    <location>
        <position position="456"/>
    </location>
</feature>
<accession>A0A699L3E3</accession>
<organism evidence="2">
    <name type="scientific">Tanacetum cinerariifolium</name>
    <name type="common">Dalmatian daisy</name>
    <name type="synonym">Chrysanthemum cinerariifolium</name>
    <dbReference type="NCBI Taxonomy" id="118510"/>
    <lineage>
        <taxon>Eukaryota</taxon>
        <taxon>Viridiplantae</taxon>
        <taxon>Streptophyta</taxon>
        <taxon>Embryophyta</taxon>
        <taxon>Tracheophyta</taxon>
        <taxon>Spermatophyta</taxon>
        <taxon>Magnoliopsida</taxon>
        <taxon>eudicotyledons</taxon>
        <taxon>Gunneridae</taxon>
        <taxon>Pentapetalae</taxon>
        <taxon>asterids</taxon>
        <taxon>campanulids</taxon>
        <taxon>Asterales</taxon>
        <taxon>Asteraceae</taxon>
        <taxon>Asteroideae</taxon>
        <taxon>Anthemideae</taxon>
        <taxon>Anthemidinae</taxon>
        <taxon>Tanacetum</taxon>
    </lineage>
</organism>
<evidence type="ECO:0000313" key="2">
    <source>
        <dbReference type="EMBL" id="GFB22971.1"/>
    </source>
</evidence>
<evidence type="ECO:0000256" key="1">
    <source>
        <dbReference type="SAM" id="MobiDB-lite"/>
    </source>
</evidence>
<dbReference type="AlphaFoldDB" id="A0A699L3E3"/>
<comment type="caution">
    <text evidence="2">The sequence shown here is derived from an EMBL/GenBank/DDBJ whole genome shotgun (WGS) entry which is preliminary data.</text>
</comment>
<sequence length="456" mass="51838">MIIIQGEGSANPTEPHHTPSPQEHHLPQHDSLPLSHQTIISEPFPQAPTETLTHRKYTRRVIRIARSKALSPVADEHASLSRNDRHVEAFSTVSSLDAGGIIDIGEELGAEKSTKLGSNDTEEMVNVLSSMEAANILSSGGAAVSVSLADVLPAADVPTVSGSFSTVSAIFTTVSVVTPYTRRPRGITIGFSQPMRIPIIGAKDKGKEKVIESEVPKKRKLQEQIDAQVAREMEEEFVRENQRLSKQLARDSEIARLHVEEELKIMIEGLDRSNEMIAKHLSKYEQAKSDMSVREKIELIRELVKYQDHHAKILKYQAQQRKPLSKKEQKEFYMSVLRSHAGWKTKHFRGMTLEQIKENFIPVWKQFEDFIPMSSKEESERVKRQGLKIDQGIFEGASEEELKGMMQLEEVYIEALQVKHLIIDWEIYSEGMREYWKIFRLGGHTAVYQFFVNMLK</sequence>